<dbReference type="STRING" id="56484.A0A1Y2FQB6"/>
<dbReference type="PANTHER" id="PTHR10943">
    <property type="entry name" value="26S PROTEASOME NON-ATPASE REGULATORY SUBUNIT"/>
    <property type="match status" value="1"/>
</dbReference>
<comment type="similarity">
    <text evidence="2 6">Belongs to the proteasome subunit S1 family.</text>
</comment>
<dbReference type="GO" id="GO:0043161">
    <property type="term" value="P:proteasome-mediated ubiquitin-dependent protein catabolic process"/>
    <property type="evidence" value="ECO:0007669"/>
    <property type="project" value="TreeGrafter"/>
</dbReference>
<dbReference type="PIRSF" id="PIRSF015947">
    <property type="entry name" value="26S_Psome_Rpn2"/>
    <property type="match status" value="1"/>
</dbReference>
<keyword evidence="5 6" id="KW-0647">Proteasome</keyword>
<evidence type="ECO:0000256" key="6">
    <source>
        <dbReference type="PIRNR" id="PIRNR015947"/>
    </source>
</evidence>
<dbReference type="Pfam" id="PF13646">
    <property type="entry name" value="HEAT_2"/>
    <property type="match status" value="1"/>
</dbReference>
<evidence type="ECO:0000256" key="4">
    <source>
        <dbReference type="ARBA" id="ARBA00022737"/>
    </source>
</evidence>
<feature type="compositionally biased region" description="Basic and acidic residues" evidence="7">
    <location>
        <begin position="817"/>
        <end position="834"/>
    </location>
</feature>
<dbReference type="GO" id="GO:0034515">
    <property type="term" value="C:proteasome storage granule"/>
    <property type="evidence" value="ECO:0007669"/>
    <property type="project" value="TreeGrafter"/>
</dbReference>
<dbReference type="SUPFAM" id="SSF48371">
    <property type="entry name" value="ARM repeat"/>
    <property type="match status" value="1"/>
</dbReference>
<dbReference type="PANTHER" id="PTHR10943:SF2">
    <property type="entry name" value="26S PROTEASOME NON-ATPASE REGULATORY SUBUNIT 1"/>
    <property type="match status" value="1"/>
</dbReference>
<feature type="region of interest" description="Disordered" evidence="7">
    <location>
        <begin position="809"/>
        <end position="878"/>
    </location>
</feature>
<dbReference type="Pfam" id="PF21505">
    <property type="entry name" value="RPN2_N"/>
    <property type="match status" value="1"/>
</dbReference>
<keyword evidence="11" id="KW-1185">Reference proteome</keyword>
<feature type="compositionally biased region" description="Acidic residues" evidence="7">
    <location>
        <begin position="860"/>
        <end position="870"/>
    </location>
</feature>
<name>A0A1Y2FQB6_PROLT</name>
<dbReference type="GO" id="GO:0008540">
    <property type="term" value="C:proteasome regulatory particle, base subcomplex"/>
    <property type="evidence" value="ECO:0007669"/>
    <property type="project" value="UniProtKB-UniRule"/>
</dbReference>
<evidence type="ECO:0000256" key="1">
    <source>
        <dbReference type="ARBA" id="ARBA00002187"/>
    </source>
</evidence>
<dbReference type="FunFam" id="1.25.10.10:FF:000017">
    <property type="entry name" value="26S proteasome non-ATPase regulatory subunit 1"/>
    <property type="match status" value="1"/>
</dbReference>
<dbReference type="GO" id="GO:0042176">
    <property type="term" value="P:regulation of protein catabolic process"/>
    <property type="evidence" value="ECO:0007669"/>
    <property type="project" value="UniProtKB-UniRule"/>
</dbReference>
<dbReference type="InterPro" id="IPR011989">
    <property type="entry name" value="ARM-like"/>
</dbReference>
<dbReference type="GO" id="GO:0005634">
    <property type="term" value="C:nucleus"/>
    <property type="evidence" value="ECO:0007669"/>
    <property type="project" value="TreeGrafter"/>
</dbReference>
<dbReference type="InterPro" id="IPR048570">
    <property type="entry name" value="PSMD1_RPN2_N"/>
</dbReference>
<comment type="function">
    <text evidence="1 6">Acts as a regulatory subunit of the 26S proteasome which is involved in the ATP-dependent degradation of ubiquitinated proteins.</text>
</comment>
<gene>
    <name evidence="10" type="ORF">BCR37DRAFT_206070</name>
</gene>
<evidence type="ECO:0000313" key="11">
    <source>
        <dbReference type="Proteomes" id="UP000193685"/>
    </source>
</evidence>
<feature type="compositionally biased region" description="Basic and acidic residues" evidence="7">
    <location>
        <begin position="844"/>
        <end position="858"/>
    </location>
</feature>
<reference evidence="10 11" key="1">
    <citation type="submission" date="2016-07" db="EMBL/GenBank/DDBJ databases">
        <title>Pervasive Adenine N6-methylation of Active Genes in Fungi.</title>
        <authorList>
            <consortium name="DOE Joint Genome Institute"/>
            <person name="Mondo S.J."/>
            <person name="Dannebaum R.O."/>
            <person name="Kuo R.C."/>
            <person name="Labutti K."/>
            <person name="Haridas S."/>
            <person name="Kuo A."/>
            <person name="Salamov A."/>
            <person name="Ahrendt S.R."/>
            <person name="Lipzen A."/>
            <person name="Sullivan W."/>
            <person name="Andreopoulos W.B."/>
            <person name="Clum A."/>
            <person name="Lindquist E."/>
            <person name="Daum C."/>
            <person name="Ramamoorthy G.K."/>
            <person name="Gryganskyi A."/>
            <person name="Culley D."/>
            <person name="Magnuson J.K."/>
            <person name="James T.Y."/>
            <person name="O'Malley M.A."/>
            <person name="Stajich J.E."/>
            <person name="Spatafora J.W."/>
            <person name="Visel A."/>
            <person name="Grigoriev I.V."/>
        </authorList>
    </citation>
    <scope>NUCLEOTIDE SEQUENCE [LARGE SCALE GENOMIC DNA]</scope>
    <source>
        <strain evidence="10 11">12-1054</strain>
    </source>
</reference>
<dbReference type="GeneID" id="63782987"/>
<feature type="domain" description="26S proteasome regulatory subunit RPN2 C-terminal" evidence="8">
    <location>
        <begin position="759"/>
        <end position="931"/>
    </location>
</feature>
<dbReference type="OrthoDB" id="261572at2759"/>
<keyword evidence="4" id="KW-0677">Repeat</keyword>
<dbReference type="Proteomes" id="UP000193685">
    <property type="component" value="Unassembled WGS sequence"/>
</dbReference>
<evidence type="ECO:0000256" key="2">
    <source>
        <dbReference type="ARBA" id="ARBA00006308"/>
    </source>
</evidence>
<evidence type="ECO:0000256" key="3">
    <source>
        <dbReference type="ARBA" id="ARBA00015684"/>
    </source>
</evidence>
<organism evidence="10 11">
    <name type="scientific">Protomyces lactucae-debilis</name>
    <dbReference type="NCBI Taxonomy" id="2754530"/>
    <lineage>
        <taxon>Eukaryota</taxon>
        <taxon>Fungi</taxon>
        <taxon>Dikarya</taxon>
        <taxon>Ascomycota</taxon>
        <taxon>Taphrinomycotina</taxon>
        <taxon>Taphrinomycetes</taxon>
        <taxon>Taphrinales</taxon>
        <taxon>Protomycetaceae</taxon>
        <taxon>Protomyces</taxon>
    </lineage>
</organism>
<comment type="caution">
    <text evidence="10">The sequence shown here is derived from an EMBL/GenBank/DDBJ whole genome shotgun (WGS) entry which is preliminary data.</text>
</comment>
<accession>A0A1Y2FQB6</accession>
<dbReference type="Gene3D" id="1.25.10.10">
    <property type="entry name" value="Leucine-rich Repeat Variant"/>
    <property type="match status" value="1"/>
</dbReference>
<evidence type="ECO:0000256" key="5">
    <source>
        <dbReference type="ARBA" id="ARBA00022942"/>
    </source>
</evidence>
<dbReference type="AlphaFoldDB" id="A0A1Y2FQB6"/>
<dbReference type="Pfam" id="PF01851">
    <property type="entry name" value="PC_rep"/>
    <property type="match status" value="1"/>
</dbReference>
<dbReference type="RefSeq" id="XP_040727350.1">
    <property type="nucleotide sequence ID" value="XM_040866388.1"/>
</dbReference>
<evidence type="ECO:0000259" key="8">
    <source>
        <dbReference type="Pfam" id="PF18004"/>
    </source>
</evidence>
<dbReference type="GO" id="GO:0030234">
    <property type="term" value="F:enzyme regulator activity"/>
    <property type="evidence" value="ECO:0007669"/>
    <property type="project" value="UniProtKB-UniRule"/>
</dbReference>
<dbReference type="EMBL" id="MCFI01000003">
    <property type="protein sequence ID" value="ORY86168.1"/>
    <property type="molecule type" value="Genomic_DNA"/>
</dbReference>
<feature type="region of interest" description="Disordered" evidence="7">
    <location>
        <begin position="926"/>
        <end position="977"/>
    </location>
</feature>
<evidence type="ECO:0000256" key="7">
    <source>
        <dbReference type="SAM" id="MobiDB-lite"/>
    </source>
</evidence>
<dbReference type="InterPro" id="IPR002015">
    <property type="entry name" value="Proteasome/cyclosome_rpt"/>
</dbReference>
<evidence type="ECO:0000259" key="9">
    <source>
        <dbReference type="Pfam" id="PF21505"/>
    </source>
</evidence>
<dbReference type="InterPro" id="IPR016642">
    <property type="entry name" value="26S_Psome_Rpn2"/>
</dbReference>
<dbReference type="InterPro" id="IPR040623">
    <property type="entry name" value="RPN2_C"/>
</dbReference>
<protein>
    <recommendedName>
        <fullName evidence="3 6">26S proteasome regulatory subunit RPN2</fullName>
    </recommendedName>
</protein>
<feature type="domain" description="26S proteasome non-ATPase regulatory subunit 1/RPN2 N-terminal" evidence="9">
    <location>
        <begin position="5"/>
        <end position="317"/>
    </location>
</feature>
<sequence>MVAITSPSGLLALLNDSNVELQSFALTKLNEIVDASWPEISDDITSLEILYEDESFANRRLAALVASKVYYHLGEYAQSTDYALGAGDLFDLKSHDEYVETIIAHCIDSFIAENAARYSEGDKAGKADSRLSEVVSTMLQQCYRDKEFKQAIGIALESKRLDILETIIGESKDDNLLPYILETCIATVSDLKFRDEVTAALLEHLNNQMRPDYPNIIKCIVMLDDDAKALKILLALSAAASDNGKEDELAIANVYQCAFDIEAMATRSFLSSLISKLQAEDGHEQDEGCAAIRKNLVLILSGTKTIQLHLEFLYRNNHADIAILDKIKNSLEARNSIFHSAVTFANAFMHAGTTSDGFFRNNLDWLSKASNWSKFSATAALGVIHKGNLNQSMTLLGPYLPQEGANGSVYSEGGSLYALGLIHANHGAESLPFLTEQFARATEETVQHGAALGLGAAGLATCDADLYDRLRTVLFHDSAVAGEACGLSMGLVMLGTGNEDKIDEMLQYAHETQHEKIIRGLAMGIAMMLYGCERAADAYIERLVTDDNPILRHGGIFGIAMAYCGTGNTAATEKLLHFAVSDVHDDVRRAAVMCLGFVMFKNPQGLCRTIDLLYESYNPHVRYGAAMAVGIACAGTALPEALDILNPMTHDATDFVRQGAYIATAMVLIQHNDQTNPESVELRKLYSDVISNKHSDAVTKFGAAVGSGILDAGGRNVTLRLQSYSGGNNMPAVVGMAIFTQLWYWFPLGHFLSLAFTPTAMIGVNKDLNVPAMVFRSNAMPIMFAYTPETPKEDKKAAEKVETAVLSTTMKAKARAKKQEKEKEDAMETDEKAETPAPEPESMDTDKAAEEGEKKPDATETAEGEADADTAEGTAPKKEPLYEILGNMSRVVPWQLKHIHFKSDARYYPARKPAGGILFLRDRRPKEEESLLDMQIDQSPPAPPAAAAGPDSAMEVDDEEEAPLPLPFDYDGLEDEA</sequence>
<dbReference type="Pfam" id="PF18004">
    <property type="entry name" value="RPN2_C"/>
    <property type="match status" value="1"/>
</dbReference>
<dbReference type="OMA" id="IMFGRQE"/>
<proteinExistence type="inferred from homology"/>
<evidence type="ECO:0000313" key="10">
    <source>
        <dbReference type="EMBL" id="ORY86168.1"/>
    </source>
</evidence>
<dbReference type="InterPro" id="IPR016024">
    <property type="entry name" value="ARM-type_fold"/>
</dbReference>